<evidence type="ECO:0000256" key="10">
    <source>
        <dbReference type="ARBA" id="ARBA00023136"/>
    </source>
</evidence>
<dbReference type="NCBIfam" id="NF033480">
    <property type="entry name" value="bifunc_MprF"/>
    <property type="match status" value="1"/>
</dbReference>
<comment type="subcellular location">
    <subcellularLocation>
        <location evidence="1 13">Cell membrane</location>
        <topology evidence="1 13">Multi-pass membrane protein</topology>
    </subcellularLocation>
</comment>
<dbReference type="GO" id="GO:0006629">
    <property type="term" value="P:lipid metabolic process"/>
    <property type="evidence" value="ECO:0007669"/>
    <property type="project" value="UniProtKB-KW"/>
</dbReference>
<feature type="transmembrane region" description="Helical" evidence="13">
    <location>
        <begin position="51"/>
        <end position="70"/>
    </location>
</feature>
<feature type="transmembrane region" description="Helical" evidence="13">
    <location>
        <begin position="90"/>
        <end position="114"/>
    </location>
</feature>
<dbReference type="NCBIfam" id="TIGR00374">
    <property type="entry name" value="flippase-like domain"/>
    <property type="match status" value="1"/>
</dbReference>
<feature type="transmembrane region" description="Helical" evidence="13">
    <location>
        <begin position="338"/>
        <end position="361"/>
    </location>
</feature>
<dbReference type="RefSeq" id="WP_047531120.1">
    <property type="nucleotide sequence ID" value="NZ_CCEH01000014.1"/>
</dbReference>
<feature type="transmembrane region" description="Helical" evidence="13">
    <location>
        <begin position="227"/>
        <end position="259"/>
    </location>
</feature>
<feature type="transmembrane region" description="Helical" evidence="13">
    <location>
        <begin position="397"/>
        <end position="414"/>
    </location>
</feature>
<dbReference type="SUPFAM" id="SSF55729">
    <property type="entry name" value="Acyl-CoA N-acyltransferases (Nat)"/>
    <property type="match status" value="1"/>
</dbReference>
<gene>
    <name evidence="13 15" type="primary">mprF</name>
    <name evidence="15" type="ORF">ERS140147_01700</name>
</gene>
<evidence type="ECO:0000313" key="16">
    <source>
        <dbReference type="Proteomes" id="UP000044616"/>
    </source>
</evidence>
<dbReference type="Proteomes" id="UP000044616">
    <property type="component" value="Unassembled WGS sequence"/>
</dbReference>
<feature type="transmembrane region" description="Helical" evidence="13">
    <location>
        <begin position="12"/>
        <end position="30"/>
    </location>
</feature>
<accession>A0A077UML1</accession>
<reference evidence="15 16" key="1">
    <citation type="submission" date="2014-05" db="EMBL/GenBank/DDBJ databases">
        <authorList>
            <person name="Aslett A.Martin."/>
            <person name="De Silva Nishadi"/>
        </authorList>
    </citation>
    <scope>NUCLEOTIDE SEQUENCE [LARGE SCALE GENOMIC DNA]</scope>
</reference>
<dbReference type="GO" id="GO:0050071">
    <property type="term" value="F:phosphatidylglycerol lysyltransferase activity"/>
    <property type="evidence" value="ECO:0007669"/>
    <property type="project" value="UniProtKB-EC"/>
</dbReference>
<keyword evidence="5" id="KW-1003">Cell membrane</keyword>
<evidence type="ECO:0000256" key="8">
    <source>
        <dbReference type="ARBA" id="ARBA00022989"/>
    </source>
</evidence>
<protein>
    <recommendedName>
        <fullName evidence="4 13">Phosphatidylglycerol lysyltransferase</fullName>
        <ecNumber evidence="3 13">2.3.2.3</ecNumber>
    </recommendedName>
    <alternativeName>
        <fullName evidence="13">Lysylphosphatidylglycerol synthase</fullName>
    </alternativeName>
</protein>
<dbReference type="InterPro" id="IPR016181">
    <property type="entry name" value="Acyl_CoA_acyltransferase"/>
</dbReference>
<evidence type="ECO:0000256" key="7">
    <source>
        <dbReference type="ARBA" id="ARBA00022692"/>
    </source>
</evidence>
<dbReference type="AlphaFoldDB" id="A0A077UML1"/>
<evidence type="ECO:0000256" key="4">
    <source>
        <dbReference type="ARBA" id="ARBA00021546"/>
    </source>
</evidence>
<dbReference type="GO" id="GO:0046677">
    <property type="term" value="P:response to antibiotic"/>
    <property type="evidence" value="ECO:0007669"/>
    <property type="project" value="UniProtKB-KW"/>
</dbReference>
<dbReference type="GO" id="GO:0005886">
    <property type="term" value="C:plasma membrane"/>
    <property type="evidence" value="ECO:0007669"/>
    <property type="project" value="UniProtKB-SubCell"/>
</dbReference>
<keyword evidence="8 13" id="KW-1133">Transmembrane helix</keyword>
<dbReference type="Pfam" id="PF09924">
    <property type="entry name" value="LPG_synthase_C"/>
    <property type="match status" value="1"/>
</dbReference>
<evidence type="ECO:0000256" key="5">
    <source>
        <dbReference type="ARBA" id="ARBA00022475"/>
    </source>
</evidence>
<evidence type="ECO:0000256" key="9">
    <source>
        <dbReference type="ARBA" id="ARBA00023098"/>
    </source>
</evidence>
<evidence type="ECO:0000256" key="12">
    <source>
        <dbReference type="ARBA" id="ARBA00047540"/>
    </source>
</evidence>
<dbReference type="PANTHER" id="PTHR34697:SF2">
    <property type="entry name" value="PHOSPHATIDYLGLYCEROL LYSYLTRANSFERASE"/>
    <property type="match status" value="1"/>
</dbReference>
<name>A0A077UML1_9STAP</name>
<dbReference type="GO" id="GO:0055091">
    <property type="term" value="P:phospholipid homeostasis"/>
    <property type="evidence" value="ECO:0007669"/>
    <property type="project" value="TreeGrafter"/>
</dbReference>
<feature type="transmembrane region" description="Helical" evidence="13">
    <location>
        <begin position="164"/>
        <end position="185"/>
    </location>
</feature>
<organism evidence="15 16">
    <name type="scientific">Staphylococcus schweitzeri</name>
    <dbReference type="NCBI Taxonomy" id="1654388"/>
    <lineage>
        <taxon>Bacteria</taxon>
        <taxon>Bacillati</taxon>
        <taxon>Bacillota</taxon>
        <taxon>Bacilli</taxon>
        <taxon>Bacillales</taxon>
        <taxon>Staphylococcaceae</taxon>
        <taxon>Staphylococcus</taxon>
    </lineage>
</organism>
<feature type="transmembrane region" description="Helical" evidence="13">
    <location>
        <begin position="420"/>
        <end position="439"/>
    </location>
</feature>
<dbReference type="EMBL" id="CCEH01000014">
    <property type="protein sequence ID" value="CDR28563.1"/>
    <property type="molecule type" value="Genomic_DNA"/>
</dbReference>
<evidence type="ECO:0000256" key="13">
    <source>
        <dbReference type="RuleBase" id="RU363042"/>
    </source>
</evidence>
<comment type="similarity">
    <text evidence="2 13">Belongs to the LPG synthase family.</text>
</comment>
<comment type="function">
    <text evidence="13">Catalyzes the transfer of a lysyl group from L-lysyl-tRNA(Lys) to membrane-bound phosphatidylglycerol (PG), which produces lysylphosphatidylglycerol (LPG), a major component of the bacterial membrane with a positive net charge. LPG synthesis contributes to bacterial virulence as it is involved in the resistance mechanism against cationic antimicrobial peptides (CAMP) produces by the host's immune system (defensins, cathelicidins) and by the competing microorganisms.</text>
</comment>
<feature type="transmembrane region" description="Helical" evidence="13">
    <location>
        <begin position="126"/>
        <end position="152"/>
    </location>
</feature>
<evidence type="ECO:0000256" key="6">
    <source>
        <dbReference type="ARBA" id="ARBA00022679"/>
    </source>
</evidence>
<dbReference type="InterPro" id="IPR022791">
    <property type="entry name" value="L-PG_synthase/AglD"/>
</dbReference>
<evidence type="ECO:0000256" key="1">
    <source>
        <dbReference type="ARBA" id="ARBA00004651"/>
    </source>
</evidence>
<keyword evidence="6 13" id="KW-0808">Transferase</keyword>
<dbReference type="PANTHER" id="PTHR34697">
    <property type="entry name" value="PHOSPHATIDYLGLYCEROL LYSYLTRANSFERASE"/>
    <property type="match status" value="1"/>
</dbReference>
<evidence type="ECO:0000313" key="15">
    <source>
        <dbReference type="EMBL" id="CDR28563.1"/>
    </source>
</evidence>
<evidence type="ECO:0000256" key="11">
    <source>
        <dbReference type="ARBA" id="ARBA00023251"/>
    </source>
</evidence>
<dbReference type="InterPro" id="IPR051211">
    <property type="entry name" value="PG_lysyltransferase"/>
</dbReference>
<feature type="transmembrane region" description="Helical" evidence="13">
    <location>
        <begin position="367"/>
        <end position="385"/>
    </location>
</feature>
<comment type="catalytic activity">
    <reaction evidence="12 13">
        <text>L-lysyl-tRNA(Lys) + a 1,2-diacyl-sn-glycero-3-phospho-(1'-sn-glycerol) = a 1,2-diacyl-sn-glycero-3-phospho-1'-(3'-O-L-lysyl)-sn-glycerol + tRNA(Lys)</text>
        <dbReference type="Rhea" id="RHEA:10668"/>
        <dbReference type="Rhea" id="RHEA-COMP:9696"/>
        <dbReference type="Rhea" id="RHEA-COMP:9697"/>
        <dbReference type="ChEBI" id="CHEBI:64716"/>
        <dbReference type="ChEBI" id="CHEBI:75792"/>
        <dbReference type="ChEBI" id="CHEBI:78442"/>
        <dbReference type="ChEBI" id="CHEBI:78529"/>
        <dbReference type="EC" id="2.3.2.3"/>
    </reaction>
</comment>
<dbReference type="EC" id="2.3.2.3" evidence="3 13"/>
<proteinExistence type="inferred from homology"/>
<evidence type="ECO:0000256" key="2">
    <source>
        <dbReference type="ARBA" id="ARBA00008627"/>
    </source>
</evidence>
<feature type="transmembrane region" description="Helical" evidence="13">
    <location>
        <begin position="271"/>
        <end position="296"/>
    </location>
</feature>
<evidence type="ECO:0000259" key="14">
    <source>
        <dbReference type="Pfam" id="PF09924"/>
    </source>
</evidence>
<sequence length="840" mass="96537">MNQEVKNKIFSILKITFATALFIFVVITLYRELSGINFKDTLVEFGKINRMSLVLLFIGGGASLVILSMYDVILSKALKMDISLGKVLRVSYIINALNAIVGFGGFIGAGVRAMIYKNYTHDKKKLVHFISLILISMLTGLSLLSLLIVFHVFDASLILDKITWVRWVLYAVSFFLPIFIIYSMVKPPDKNNRFVGLYCTIVSCVEWLAAAVVLYFCGVIVDAHVSFMSFIAVFIIAALSGLVSFIPGGFGAFDLVVLLGFKTLGVPEEKVLLMLLLYRFAYYFVPVIIALILSSFEFGTSAKKYIEGSKYFIPAKDVTSFIMSYQKDIIAKIPSLSLAILVFFTSMIFFVNNLTIVYDALYDGNHLTYYLLLAVHTSACLLLLLNVIGIYQQSRRAIIYAMISILLITVATFFTYASYILITWLAIIFILLIVAFRRARKLKRPIRIRNLVAMFLFSVFVLYVNHIFIAGTLYALDIYTIEMHTSVLRYYFWITILIIALIVGAIAWLFDYQFSKVRVSSNIEDCEAIIKQYGGNYLSHLIYSGDKQFFTNEDKTAFLMYRYKASSLVVLGDPLGDENAFDELLEAFYNYAEYLGYDVVFYQVTDQHMPLYHNFGNQFFKLGEEAIIDLTQFSTSGKKRRGFRATLNKFDELNISFEIIEPPFNTEFLNELQHVSDLWLDNRQEMHFSVGQFNEAYLSKAPIGVMRNENNEVIAFCSLMPTYFNDAISVDLIRWLPDLDLPLMDGLYLHMLLWSKEQGYTKFNMGMATLSNVGQLHYSYLRERLAGRVFEHFNGLYRFQGLRRYKSKYNPNWEPRFLVYRKDSSLWESLSKVMRVIRHK</sequence>
<feature type="transmembrane region" description="Helical" evidence="13">
    <location>
        <begin position="488"/>
        <end position="510"/>
    </location>
</feature>
<keyword evidence="11 13" id="KW-0046">Antibiotic resistance</keyword>
<keyword evidence="10 13" id="KW-0472">Membrane</keyword>
<keyword evidence="15" id="KW-0012">Acyltransferase</keyword>
<dbReference type="Pfam" id="PF03706">
    <property type="entry name" value="LPG_synthase_TM"/>
    <property type="match status" value="1"/>
</dbReference>
<dbReference type="InterPro" id="IPR024320">
    <property type="entry name" value="LPG_synthase_C"/>
</dbReference>
<feature type="transmembrane region" description="Helical" evidence="13">
    <location>
        <begin position="197"/>
        <end position="221"/>
    </location>
</feature>
<keyword evidence="9 13" id="KW-0443">Lipid metabolism</keyword>
<feature type="transmembrane region" description="Helical" evidence="13">
    <location>
        <begin position="451"/>
        <end position="476"/>
    </location>
</feature>
<evidence type="ECO:0000256" key="3">
    <source>
        <dbReference type="ARBA" id="ARBA00012014"/>
    </source>
</evidence>
<feature type="domain" description="Phosphatidylglycerol lysyltransferase C-terminal" evidence="14">
    <location>
        <begin position="528"/>
        <end position="820"/>
    </location>
</feature>
<keyword evidence="7 13" id="KW-0812">Transmembrane</keyword>